<evidence type="ECO:0000256" key="1">
    <source>
        <dbReference type="ARBA" id="ARBA00008894"/>
    </source>
</evidence>
<evidence type="ECO:0000256" key="3">
    <source>
        <dbReference type="ARBA" id="ARBA00022741"/>
    </source>
</evidence>
<reference evidence="8" key="1">
    <citation type="submission" date="2023-03" db="EMBL/GenBank/DDBJ databases">
        <title>Chromosome-scale reference genome and RAD-based genetic map of yellow starthistle (Centaurea solstitialis) reveal putative structural variation and QTLs associated with invader traits.</title>
        <authorList>
            <person name="Reatini B."/>
            <person name="Cang F.A."/>
            <person name="Jiang Q."/>
            <person name="Mckibben M.T.W."/>
            <person name="Barker M.S."/>
            <person name="Rieseberg L.H."/>
            <person name="Dlugosch K.M."/>
        </authorList>
    </citation>
    <scope>NUCLEOTIDE SEQUENCE</scope>
    <source>
        <strain evidence="8">CAN-66</strain>
        <tissue evidence="8">Leaf</tissue>
    </source>
</reference>
<evidence type="ECO:0000259" key="7">
    <source>
        <dbReference type="Pfam" id="PF23598"/>
    </source>
</evidence>
<dbReference type="Pfam" id="PF23559">
    <property type="entry name" value="WHD_DRP"/>
    <property type="match status" value="1"/>
</dbReference>
<dbReference type="PANTHER" id="PTHR23155:SF955">
    <property type="entry name" value="AAA+ ATPASE DOMAIN-CONTAINING PROTEIN"/>
    <property type="match status" value="1"/>
</dbReference>
<dbReference type="InterPro" id="IPR032675">
    <property type="entry name" value="LRR_dom_sf"/>
</dbReference>
<evidence type="ECO:0000256" key="4">
    <source>
        <dbReference type="ARBA" id="ARBA00022821"/>
    </source>
</evidence>
<dbReference type="Gene3D" id="3.80.10.10">
    <property type="entry name" value="Ribonuclease Inhibitor"/>
    <property type="match status" value="1"/>
</dbReference>
<dbReference type="InterPro" id="IPR027417">
    <property type="entry name" value="P-loop_NTPase"/>
</dbReference>
<evidence type="ECO:0000313" key="8">
    <source>
        <dbReference type="EMBL" id="KAJ9554086.1"/>
    </source>
</evidence>
<dbReference type="SUPFAM" id="SSF52540">
    <property type="entry name" value="P-loop containing nucleoside triphosphate hydrolases"/>
    <property type="match status" value="1"/>
</dbReference>
<evidence type="ECO:0000259" key="6">
    <source>
        <dbReference type="Pfam" id="PF23559"/>
    </source>
</evidence>
<dbReference type="GO" id="GO:0098542">
    <property type="term" value="P:defense response to other organism"/>
    <property type="evidence" value="ECO:0007669"/>
    <property type="project" value="TreeGrafter"/>
</dbReference>
<dbReference type="Proteomes" id="UP001172457">
    <property type="component" value="Chromosome 4"/>
</dbReference>
<dbReference type="GO" id="GO:0043531">
    <property type="term" value="F:ADP binding"/>
    <property type="evidence" value="ECO:0007669"/>
    <property type="project" value="InterPro"/>
</dbReference>
<keyword evidence="3" id="KW-0547">Nucleotide-binding</keyword>
<dbReference type="InterPro" id="IPR044974">
    <property type="entry name" value="Disease_R_plants"/>
</dbReference>
<feature type="domain" description="Disease resistance R13L4/SHOC-2-like LRR" evidence="7">
    <location>
        <begin position="582"/>
        <end position="894"/>
    </location>
</feature>
<evidence type="ECO:0000259" key="5">
    <source>
        <dbReference type="Pfam" id="PF00931"/>
    </source>
</evidence>
<dbReference type="EMBL" id="JARYMX010000004">
    <property type="protein sequence ID" value="KAJ9554086.1"/>
    <property type="molecule type" value="Genomic_DNA"/>
</dbReference>
<evidence type="ECO:0000256" key="2">
    <source>
        <dbReference type="ARBA" id="ARBA00022737"/>
    </source>
</evidence>
<dbReference type="SUPFAM" id="SSF52058">
    <property type="entry name" value="L domain-like"/>
    <property type="match status" value="1"/>
</dbReference>
<dbReference type="InterPro" id="IPR002182">
    <property type="entry name" value="NB-ARC"/>
</dbReference>
<sequence>MAVDAAVSVAIEKLDEFLIEKSGIFEKVEDDIEMVMVNLRRIKDNARYREQRSTVLMSQARCFLGIVCRIESAIESFCFEETHSKRMGFVEKGFSVVAKELKNLCRNVPPATTTDLSQNVVASLRSKLQEFSREIQEWEKETNNHLLLQPEPRRQERGADYYVPIFEKDSASLFQQLIHSDAKPLQKISVFGETGVGKAAHIEKMCNKPKVKKKFACRAMLSWGGDTHRSVKDLILDILKQVSKDKKGIRTLNKGIEELTYNSLISRLNGFLKKKTYLIIIKAVKRRDLLEDLIKALPTDAENGSAVVITTSNEEAASFADATSRYHYKPLNTADVIDMFSEKVKLLVKGRPLPPAGLLDERLKSKIAEICRGYSVRISLLAGLLSIRREVYEDWSSVLRQPEFAATNSPSFDILDFCYNDLSLHLKPCFLYLGLFQKRDEIPVRRLFRLWLAEGFVMEDTVEAYLNELVKRNMVEITANRSDGSLKKCRMIQSLHNIFRPKAVETGLFHLHQKSGKESNEAAEEHQLQVRRVVECSNIKGYATSQAFNQNLQSYISLNKQKKDIFSDEVGMFLETTIGARGFGLLKVLDLEGVDRPRLPENLGNLYFLRYLGLRCTFLQALPSSLGDLIHLETLDIKHTQITTVPSSIWNMKRLRHLCLNGAPLDISPKSMEHAFPPQLQTLQGLFVDEKIARKIGSTLNRMTKLRTLDLTCESPSETTAITISIATEDTGSLISLPSCLQSLKLRSRNRMGRPSKLDIVENFSSLESLSQLYLLGRLLKPIEWYSIPSGVKVLTLSVSELTDDPMPTLSRLSNLMVLRLLATSYTGRAMHCPTNGFPALRVLKLWKLKNLEILTVEQGTMQNLQSLEIRCCEKLTENNVPDTLLKIEELRNLIVTDMPKEFVNAMRRRKKNHYRIQVNHYMERTSKQ</sequence>
<comment type="similarity">
    <text evidence="1">Belongs to the disease resistance NB-LRR family.</text>
</comment>
<keyword evidence="4" id="KW-0611">Plant defense</keyword>
<name>A0AA38THF0_9ASTR</name>
<feature type="domain" description="NB-ARC" evidence="5">
    <location>
        <begin position="171"/>
        <end position="344"/>
    </location>
</feature>
<dbReference type="InterPro" id="IPR055414">
    <property type="entry name" value="LRR_R13L4/SHOC2-like"/>
</dbReference>
<comment type="caution">
    <text evidence="8">The sequence shown here is derived from an EMBL/GenBank/DDBJ whole genome shotgun (WGS) entry which is preliminary data.</text>
</comment>
<dbReference type="Gene3D" id="3.40.50.300">
    <property type="entry name" value="P-loop containing nucleotide triphosphate hydrolases"/>
    <property type="match status" value="1"/>
</dbReference>
<keyword evidence="2" id="KW-0677">Repeat</keyword>
<evidence type="ECO:0000313" key="9">
    <source>
        <dbReference type="Proteomes" id="UP001172457"/>
    </source>
</evidence>
<proteinExistence type="inferred from homology"/>
<dbReference type="InterPro" id="IPR058922">
    <property type="entry name" value="WHD_DRP"/>
</dbReference>
<dbReference type="Gene3D" id="1.10.10.10">
    <property type="entry name" value="Winged helix-like DNA-binding domain superfamily/Winged helix DNA-binding domain"/>
    <property type="match status" value="1"/>
</dbReference>
<dbReference type="InterPro" id="IPR036388">
    <property type="entry name" value="WH-like_DNA-bd_sf"/>
</dbReference>
<accession>A0AA38THF0</accession>
<organism evidence="8 9">
    <name type="scientific">Centaurea solstitialis</name>
    <name type="common">yellow star-thistle</name>
    <dbReference type="NCBI Taxonomy" id="347529"/>
    <lineage>
        <taxon>Eukaryota</taxon>
        <taxon>Viridiplantae</taxon>
        <taxon>Streptophyta</taxon>
        <taxon>Embryophyta</taxon>
        <taxon>Tracheophyta</taxon>
        <taxon>Spermatophyta</taxon>
        <taxon>Magnoliopsida</taxon>
        <taxon>eudicotyledons</taxon>
        <taxon>Gunneridae</taxon>
        <taxon>Pentapetalae</taxon>
        <taxon>asterids</taxon>
        <taxon>campanulids</taxon>
        <taxon>Asterales</taxon>
        <taxon>Asteraceae</taxon>
        <taxon>Carduoideae</taxon>
        <taxon>Cardueae</taxon>
        <taxon>Centaureinae</taxon>
        <taxon>Centaurea</taxon>
    </lineage>
</organism>
<gene>
    <name evidence="8" type="ORF">OSB04_018131</name>
</gene>
<dbReference type="AlphaFoldDB" id="A0AA38THF0"/>
<keyword evidence="9" id="KW-1185">Reference proteome</keyword>
<dbReference type="Pfam" id="PF23598">
    <property type="entry name" value="LRR_14"/>
    <property type="match status" value="1"/>
</dbReference>
<dbReference type="Pfam" id="PF00931">
    <property type="entry name" value="NB-ARC"/>
    <property type="match status" value="1"/>
</dbReference>
<protein>
    <submittedName>
        <fullName evidence="8">Uncharacterized protein</fullName>
    </submittedName>
</protein>
<dbReference type="PANTHER" id="PTHR23155">
    <property type="entry name" value="DISEASE RESISTANCE PROTEIN RP"/>
    <property type="match status" value="1"/>
</dbReference>
<feature type="domain" description="Disease resistance protein winged helix" evidence="6">
    <location>
        <begin position="435"/>
        <end position="498"/>
    </location>
</feature>